<feature type="domain" description="ARID" evidence="7">
    <location>
        <begin position="223"/>
        <end position="312"/>
    </location>
</feature>
<dbReference type="Proteomes" id="UP000011081">
    <property type="component" value="Unassembled WGS sequence"/>
</dbReference>
<dbReference type="AlphaFoldDB" id="L2GSV7"/>
<dbReference type="SUPFAM" id="SSF46774">
    <property type="entry name" value="ARID-like"/>
    <property type="match status" value="1"/>
</dbReference>
<feature type="region of interest" description="Disordered" evidence="6">
    <location>
        <begin position="616"/>
        <end position="648"/>
    </location>
</feature>
<dbReference type="GeneID" id="19879941"/>
<evidence type="ECO:0000256" key="1">
    <source>
        <dbReference type="ARBA" id="ARBA00023015"/>
    </source>
</evidence>
<feature type="region of interest" description="Disordered" evidence="6">
    <location>
        <begin position="91"/>
        <end position="175"/>
    </location>
</feature>
<dbReference type="SMART" id="SM01014">
    <property type="entry name" value="ARID"/>
    <property type="match status" value="1"/>
</dbReference>
<evidence type="ECO:0000313" key="8">
    <source>
        <dbReference type="EMBL" id="ELA46437.1"/>
    </source>
</evidence>
<evidence type="ECO:0000256" key="4">
    <source>
        <dbReference type="ARBA" id="ARBA00023242"/>
    </source>
</evidence>
<organism evidence="8 9">
    <name type="scientific">Vavraia culicis (isolate floridensis)</name>
    <name type="common">Microsporidian parasite</name>
    <dbReference type="NCBI Taxonomy" id="948595"/>
    <lineage>
        <taxon>Eukaryota</taxon>
        <taxon>Fungi</taxon>
        <taxon>Fungi incertae sedis</taxon>
        <taxon>Microsporidia</taxon>
        <taxon>Pleistophoridae</taxon>
        <taxon>Vavraia</taxon>
    </lineage>
</organism>
<dbReference type="PANTHER" id="PTHR15348:SF0">
    <property type="entry name" value="PROTEIN DEAD RINGER"/>
    <property type="match status" value="1"/>
</dbReference>
<keyword evidence="4" id="KW-0539">Nucleus</keyword>
<dbReference type="VEuPathDB" id="MicrosporidiaDB:VCUG_02073"/>
<keyword evidence="5" id="KW-0175">Coiled coil</keyword>
<dbReference type="InParanoid" id="L2GSV7"/>
<reference evidence="9" key="1">
    <citation type="submission" date="2011-03" db="EMBL/GenBank/DDBJ databases">
        <title>The genome sequence of Vavraia culicis strain floridensis.</title>
        <authorList>
            <consortium name="The Broad Institute Genome Sequencing Platform"/>
            <person name="Cuomo C."/>
            <person name="Becnel J."/>
            <person name="Sanscrainte N."/>
            <person name="Young S.K."/>
            <person name="Zeng Q."/>
            <person name="Gargeya S."/>
            <person name="Fitzgerald M."/>
            <person name="Haas B."/>
            <person name="Abouelleil A."/>
            <person name="Alvarado L."/>
            <person name="Arachchi H.M."/>
            <person name="Berlin A."/>
            <person name="Chapman S.B."/>
            <person name="Gearin G."/>
            <person name="Goldberg J."/>
            <person name="Griggs A."/>
            <person name="Gujja S."/>
            <person name="Hansen M."/>
            <person name="Heiman D."/>
            <person name="Howarth C."/>
            <person name="Larimer J."/>
            <person name="Lui A."/>
            <person name="MacDonald P.J.P."/>
            <person name="McCowen C."/>
            <person name="Montmayeur A."/>
            <person name="Murphy C."/>
            <person name="Neiman D."/>
            <person name="Pearson M."/>
            <person name="Priest M."/>
            <person name="Roberts A."/>
            <person name="Saif S."/>
            <person name="Shea T."/>
            <person name="Sisk P."/>
            <person name="Stolte C."/>
            <person name="Sykes S."/>
            <person name="Wortman J."/>
            <person name="Nusbaum C."/>
            <person name="Birren B."/>
        </authorList>
    </citation>
    <scope>NUCLEOTIDE SEQUENCE [LARGE SCALE GENOMIC DNA]</scope>
    <source>
        <strain evidence="9">floridensis</strain>
    </source>
</reference>
<feature type="compositionally biased region" description="Polar residues" evidence="6">
    <location>
        <begin position="148"/>
        <end position="175"/>
    </location>
</feature>
<evidence type="ECO:0000256" key="6">
    <source>
        <dbReference type="SAM" id="MobiDB-lite"/>
    </source>
</evidence>
<name>L2GSV7_VAVCU</name>
<dbReference type="HOGENOM" id="CLU_346198_0_0_1"/>
<protein>
    <recommendedName>
        <fullName evidence="7">ARID domain-containing protein</fullName>
    </recommendedName>
</protein>
<keyword evidence="1" id="KW-0805">Transcription regulation</keyword>
<feature type="compositionally biased region" description="Basic and acidic residues" evidence="6">
    <location>
        <begin position="91"/>
        <end position="142"/>
    </location>
</feature>
<dbReference type="SMART" id="SM00501">
    <property type="entry name" value="BRIGHT"/>
    <property type="match status" value="1"/>
</dbReference>
<keyword evidence="2" id="KW-0238">DNA-binding</keyword>
<evidence type="ECO:0000256" key="2">
    <source>
        <dbReference type="ARBA" id="ARBA00023125"/>
    </source>
</evidence>
<dbReference type="InterPro" id="IPR001606">
    <property type="entry name" value="ARID_dom"/>
</dbReference>
<dbReference type="PROSITE" id="PS51011">
    <property type="entry name" value="ARID"/>
    <property type="match status" value="1"/>
</dbReference>
<keyword evidence="3" id="KW-0804">Transcription</keyword>
<dbReference type="GO" id="GO:0003677">
    <property type="term" value="F:DNA binding"/>
    <property type="evidence" value="ECO:0007669"/>
    <property type="project" value="UniProtKB-KW"/>
</dbReference>
<dbReference type="Pfam" id="PF01388">
    <property type="entry name" value="ARID"/>
    <property type="match status" value="1"/>
</dbReference>
<evidence type="ECO:0000256" key="3">
    <source>
        <dbReference type="ARBA" id="ARBA00023163"/>
    </source>
</evidence>
<proteinExistence type="predicted"/>
<gene>
    <name evidence="8" type="ORF">VCUG_02073</name>
</gene>
<feature type="coiled-coil region" evidence="5">
    <location>
        <begin position="553"/>
        <end position="580"/>
    </location>
</feature>
<dbReference type="PANTHER" id="PTHR15348">
    <property type="entry name" value="AT-RICH INTERACTIVE DOMAIN-CONTAINING PROTEIN ARID DOMAIN- CONTAINING PROTEIN DEAD RINGER PROTEIN B-CELL REGULATOR OF IGH TRANSCRIPTION BRIGHT"/>
    <property type="match status" value="1"/>
</dbReference>
<dbReference type="Gene3D" id="1.10.150.60">
    <property type="entry name" value="ARID DNA-binding domain"/>
    <property type="match status" value="1"/>
</dbReference>
<dbReference type="InterPro" id="IPR036431">
    <property type="entry name" value="ARID_dom_sf"/>
</dbReference>
<dbReference type="GO" id="GO:0006357">
    <property type="term" value="P:regulation of transcription by RNA polymerase II"/>
    <property type="evidence" value="ECO:0007669"/>
    <property type="project" value="InterPro"/>
</dbReference>
<dbReference type="RefSeq" id="XP_008075086.1">
    <property type="nucleotide sequence ID" value="XM_008076895.1"/>
</dbReference>
<dbReference type="GO" id="GO:0005634">
    <property type="term" value="C:nucleus"/>
    <property type="evidence" value="ECO:0007669"/>
    <property type="project" value="TreeGrafter"/>
</dbReference>
<sequence>MYTEHPKEINVNRFYFVRHKNNLRPRVFHALKVHNDDVVGIVNFKKEERIKRSELLRFDVRSRLFKFMMRMSTFRNDTNIRKALQKMKMDEYKRHGRDGESREVYGGCRDGESRDRESGGAGKKEHTGDKDGESSRDERSRDEDEEGNSTSAAGRNHSNANLNINRYPTGKNNEMVKSSRKTLECINNAERDSFLLSKDINCFLKSERRINTFDRDITEQEFERAYKEYVLMDDKFIPDSEKNSANIIVPGTKEINMYSLYRIVSENGGMENVTNEQKWKSLFYGAMRKTNVSYTVRTFYKKFLYEFEQYRRARHYVNCECTGMCECNDFVDCMGAEHGNKDKPDFAYKFKIREIVKLATSKERYYGHVKLRRNRGLNQYYVQFMGWCKEHSEWYCEDVLSKCEQKREGYVVRKPSRSSKTNNLVNDPLIREKHSHTRTEGEFERDERKYGEMMYDEGHRVYGGEGRYDKSYEDRKYEKSYEDRKYEKSYDDRKYEKSYDDRKYEKSYEDRKYEKSYDNRKYSPSYVDHANTDTNIPNKYFLSSIDKKVIEMRNTIQRNLERNQIEVNNLESDIKNKLERDIRNCVQKGMENEMGVMKGGMLGEFKVKKDVGGALRHRKSSEEEGMKYVDDSVRRSGGDERRSGEESRAKYVENAMWRNGEESRTKYVDEEHAVKHRDENRMKYGDECIRRNKEYGTGTDKSEAQHENKDEFVALSTCDSETLSVIACAAHKRSDIDFYEHHSTGDCPSAVAKSQGNLGVLFDHEVMKYVQTERTRMVVKGSDREVLKKYYGVHGDECVININNYMVIGYFTELKE</sequence>
<dbReference type="InterPro" id="IPR045147">
    <property type="entry name" value="ARI3A/B/C"/>
</dbReference>
<dbReference type="STRING" id="948595.L2GSV7"/>
<keyword evidence="9" id="KW-1185">Reference proteome</keyword>
<evidence type="ECO:0000313" key="9">
    <source>
        <dbReference type="Proteomes" id="UP000011081"/>
    </source>
</evidence>
<dbReference type="EMBL" id="GL877445">
    <property type="protein sequence ID" value="ELA46437.1"/>
    <property type="molecule type" value="Genomic_DNA"/>
</dbReference>
<dbReference type="OrthoDB" id="10068428at2759"/>
<evidence type="ECO:0000256" key="5">
    <source>
        <dbReference type="SAM" id="Coils"/>
    </source>
</evidence>
<feature type="compositionally biased region" description="Basic and acidic residues" evidence="6">
    <location>
        <begin position="620"/>
        <end position="648"/>
    </location>
</feature>
<evidence type="ECO:0000259" key="7">
    <source>
        <dbReference type="PROSITE" id="PS51011"/>
    </source>
</evidence>
<feature type="region of interest" description="Disordered" evidence="6">
    <location>
        <begin position="481"/>
        <end position="516"/>
    </location>
</feature>
<accession>L2GSV7</accession>